<proteinExistence type="inferred from homology"/>
<keyword evidence="7" id="KW-0808">Transferase</keyword>
<dbReference type="RefSeq" id="WP_328958177.1">
    <property type="nucleotide sequence ID" value="NZ_CP108110.1"/>
</dbReference>
<evidence type="ECO:0000256" key="9">
    <source>
        <dbReference type="ARBA" id="ARBA00030757"/>
    </source>
</evidence>
<dbReference type="SUPFAM" id="SSF53335">
    <property type="entry name" value="S-adenosyl-L-methionine-dependent methyltransferases"/>
    <property type="match status" value="1"/>
</dbReference>
<evidence type="ECO:0000256" key="5">
    <source>
        <dbReference type="ARBA" id="ARBA00022490"/>
    </source>
</evidence>
<evidence type="ECO:0000256" key="4">
    <source>
        <dbReference type="ARBA" id="ARBA00013346"/>
    </source>
</evidence>
<dbReference type="PANTHER" id="PTHR11579">
    <property type="entry name" value="PROTEIN-L-ISOASPARTATE O-METHYLTRANSFERASE"/>
    <property type="match status" value="1"/>
</dbReference>
<name>A0ABZ1UBM0_9ACTN</name>
<reference evidence="13" key="1">
    <citation type="submission" date="2022-10" db="EMBL/GenBank/DDBJ databases">
        <title>The complete genomes of actinobacterial strains from the NBC collection.</title>
        <authorList>
            <person name="Joergensen T.S."/>
            <person name="Alvarez Arevalo M."/>
            <person name="Sterndorff E.B."/>
            <person name="Faurdal D."/>
            <person name="Vuksanovic O."/>
            <person name="Mourched A.-S."/>
            <person name="Charusanti P."/>
            <person name="Shaw S."/>
            <person name="Blin K."/>
            <person name="Weber T."/>
        </authorList>
    </citation>
    <scope>NUCLEOTIDE SEQUENCE</scope>
    <source>
        <strain evidence="13">NBC_00222</strain>
    </source>
</reference>
<dbReference type="EC" id="2.1.1.77" evidence="3"/>
<evidence type="ECO:0000256" key="12">
    <source>
        <dbReference type="SAM" id="MobiDB-lite"/>
    </source>
</evidence>
<keyword evidence="6 13" id="KW-0489">Methyltransferase</keyword>
<dbReference type="PANTHER" id="PTHR11579:SF0">
    <property type="entry name" value="PROTEIN-L-ISOASPARTATE(D-ASPARTATE) O-METHYLTRANSFERASE"/>
    <property type="match status" value="1"/>
</dbReference>
<dbReference type="Gene3D" id="3.40.50.150">
    <property type="entry name" value="Vaccinia Virus protein VP39"/>
    <property type="match status" value="1"/>
</dbReference>
<evidence type="ECO:0000256" key="1">
    <source>
        <dbReference type="ARBA" id="ARBA00004496"/>
    </source>
</evidence>
<dbReference type="GO" id="GO:0008168">
    <property type="term" value="F:methyltransferase activity"/>
    <property type="evidence" value="ECO:0007669"/>
    <property type="project" value="UniProtKB-KW"/>
</dbReference>
<dbReference type="PROSITE" id="PS01279">
    <property type="entry name" value="PCMT"/>
    <property type="match status" value="1"/>
</dbReference>
<evidence type="ECO:0000256" key="11">
    <source>
        <dbReference type="ARBA" id="ARBA00031350"/>
    </source>
</evidence>
<organism evidence="13 14">
    <name type="scientific">Kitasatospora purpeofusca</name>
    <dbReference type="NCBI Taxonomy" id="67352"/>
    <lineage>
        <taxon>Bacteria</taxon>
        <taxon>Bacillati</taxon>
        <taxon>Actinomycetota</taxon>
        <taxon>Actinomycetes</taxon>
        <taxon>Kitasatosporales</taxon>
        <taxon>Streptomycetaceae</taxon>
        <taxon>Kitasatospora</taxon>
    </lineage>
</organism>
<evidence type="ECO:0000256" key="2">
    <source>
        <dbReference type="ARBA" id="ARBA00005369"/>
    </source>
</evidence>
<dbReference type="Pfam" id="PF01135">
    <property type="entry name" value="PCMT"/>
    <property type="match status" value="1"/>
</dbReference>
<dbReference type="GO" id="GO:0032259">
    <property type="term" value="P:methylation"/>
    <property type="evidence" value="ECO:0007669"/>
    <property type="project" value="UniProtKB-KW"/>
</dbReference>
<evidence type="ECO:0000256" key="7">
    <source>
        <dbReference type="ARBA" id="ARBA00022679"/>
    </source>
</evidence>
<sequence>MTGGTHQEAGPHGLASALVAGSALTSDWLPSFKAVPRELFVPDRIWPGIADGTRQSPVVDRSQDPEAWRAAVYSDIPLTTQWDDGEHEGDGLGTTPSSSSSLPTMVFSMLQDLEVRPGNRVLEIGSGTGWNAGLLAHRLGDTNVVSVEYDPEVARGARDNLDRAGLDPITVEGDGRAGFGPGAPYDRIMATCSVLEIPPAWLEQTAPGGLIVAPFGTEYGGEHIVRLTVDDDGTRASGRFTRSSAFMRLRQQRTDRPLVDAYLHGEPWPADGEKSATTLSPRDTGGWLDQFVIGLGVPGVFWRAERYDDGSYTLWLYSRSTLSWATADYEPDRSEYEVVQSGPRNLWDEVAAAYRWWSSQGHPGYERFGLTVTTEGHTAWLDSPDNPVPLQS</sequence>
<keyword evidence="5" id="KW-0963">Cytoplasm</keyword>
<comment type="subcellular location">
    <subcellularLocation>
        <location evidence="1">Cytoplasm</location>
    </subcellularLocation>
</comment>
<keyword evidence="8" id="KW-0949">S-adenosyl-L-methionine</keyword>
<accession>A0ABZ1UBM0</accession>
<evidence type="ECO:0000256" key="6">
    <source>
        <dbReference type="ARBA" id="ARBA00022603"/>
    </source>
</evidence>
<protein>
    <recommendedName>
        <fullName evidence="4">Protein-L-isoaspartate O-methyltransferase</fullName>
        <ecNumber evidence="3">2.1.1.77</ecNumber>
    </recommendedName>
    <alternativeName>
        <fullName evidence="11">L-isoaspartyl protein carboxyl methyltransferase</fullName>
    </alternativeName>
    <alternativeName>
        <fullName evidence="9">Protein L-isoaspartyl methyltransferase</fullName>
    </alternativeName>
    <alternativeName>
        <fullName evidence="10">Protein-beta-aspartate methyltransferase</fullName>
    </alternativeName>
</protein>
<dbReference type="Proteomes" id="UP001432222">
    <property type="component" value="Chromosome"/>
</dbReference>
<gene>
    <name evidence="13" type="ORF">OHA16_34390</name>
</gene>
<evidence type="ECO:0000256" key="8">
    <source>
        <dbReference type="ARBA" id="ARBA00022691"/>
    </source>
</evidence>
<evidence type="ECO:0000256" key="10">
    <source>
        <dbReference type="ARBA" id="ARBA00031323"/>
    </source>
</evidence>
<keyword evidence="14" id="KW-1185">Reference proteome</keyword>
<dbReference type="InterPro" id="IPR000682">
    <property type="entry name" value="PCMT"/>
</dbReference>
<dbReference type="EMBL" id="CP108110">
    <property type="protein sequence ID" value="WUQ87619.1"/>
    <property type="molecule type" value="Genomic_DNA"/>
</dbReference>
<evidence type="ECO:0000256" key="3">
    <source>
        <dbReference type="ARBA" id="ARBA00011890"/>
    </source>
</evidence>
<dbReference type="CDD" id="cd02440">
    <property type="entry name" value="AdoMet_MTases"/>
    <property type="match status" value="1"/>
</dbReference>
<dbReference type="InterPro" id="IPR029063">
    <property type="entry name" value="SAM-dependent_MTases_sf"/>
</dbReference>
<comment type="similarity">
    <text evidence="2">Belongs to the methyltransferase superfamily. L-isoaspartyl/D-aspartyl protein methyltransferase family.</text>
</comment>
<feature type="region of interest" description="Disordered" evidence="12">
    <location>
        <begin position="80"/>
        <end position="100"/>
    </location>
</feature>
<evidence type="ECO:0000313" key="13">
    <source>
        <dbReference type="EMBL" id="WUQ87619.1"/>
    </source>
</evidence>
<evidence type="ECO:0000313" key="14">
    <source>
        <dbReference type="Proteomes" id="UP001432222"/>
    </source>
</evidence>